<protein>
    <submittedName>
        <fullName evidence="2">ATP-dependent helicase/nuclease subunit B</fullName>
        <ecNumber evidence="2">3.1.-.-</ecNumber>
        <ecNumber evidence="2">3.6.4.12</ecNumber>
    </submittedName>
</protein>
<evidence type="ECO:0000259" key="1">
    <source>
        <dbReference type="Pfam" id="PF12705"/>
    </source>
</evidence>
<keyword evidence="2" id="KW-0378">Hydrolase</keyword>
<proteinExistence type="predicted"/>
<dbReference type="InterPro" id="IPR027417">
    <property type="entry name" value="P-loop_NTPase"/>
</dbReference>
<reference evidence="2 3" key="1">
    <citation type="submission" date="2020-08" db="EMBL/GenBank/DDBJ databases">
        <title>Genomic Encyclopedia of Type Strains, Phase IV (KMG-IV): sequencing the most valuable type-strain genomes for metagenomic binning, comparative biology and taxonomic classification.</title>
        <authorList>
            <person name="Goeker M."/>
        </authorList>
    </citation>
    <scope>NUCLEOTIDE SEQUENCE [LARGE SCALE GENOMIC DNA]</scope>
    <source>
        <strain evidence="2 3">DSM 102238</strain>
    </source>
</reference>
<accession>A0A7W6EEA0</accession>
<keyword evidence="2" id="KW-0347">Helicase</keyword>
<dbReference type="AlphaFoldDB" id="A0A7W6EEA0"/>
<dbReference type="InterPro" id="IPR014153">
    <property type="entry name" value="Ds_break_AddB"/>
</dbReference>
<dbReference type="SUPFAM" id="SSF52980">
    <property type="entry name" value="Restriction endonuclease-like"/>
    <property type="match status" value="1"/>
</dbReference>
<keyword evidence="2" id="KW-0067">ATP-binding</keyword>
<keyword evidence="3" id="KW-1185">Reference proteome</keyword>
<feature type="domain" description="PD-(D/E)XK endonuclease-like" evidence="1">
    <location>
        <begin position="757"/>
        <end position="993"/>
    </location>
</feature>
<keyword evidence="2" id="KW-0547">Nucleotide-binding</keyword>
<sequence>MRTNVFSLSPGLPFLPTLARGVLEGRFLPGHDFAADPLALAGLTVLVPTRRAARALGEAFTECLGGRAAILPAIRTLGDADETALHSRPGPGPGAGLTPEMDALERRLILARLVRVWKDELNRAALRILTGEERVLPASAADALYLAGDLAAFLDEATTDEAGLAGLAQLAPDRLAEWWQLTLRFLAILSEHWPAILRDRGADDAAALRVRWFDMEAARLTERGSPSPLLVAGTTATAPSTLRFLRAVANLANGAVVLPGLDGHLDAPSFAAIDRARSIAAPGHPQYGLRRILEGLQIDRDAVEAIGTEAGDPLWARERFLSDALRPAETTDLWHEAAGRHGAAALEGLELAEAADEREEALAITVAIRDALADPDVTVALTTPDRNLARRVVAELERFGIRANDSAGRPLAGTAPGTFTGLALAVALEPGDPVAILSLLKHPLLRLGFTIGEARDAARTIELVALRGGTGVADGAGLAGLFGRAREAAEAEGGRPVRPVRLLGAGERDGAAEAARRLEAALEPLTRLRGSGERELAGYATALTQVLEALARDEDGRTTALYAEEPGIALRDFLAGLVAAPETGFTIRSAELPDVVRALMADVAVQPRGGLSRRVFVWGALEARLQHVEMMILGGLNEGTWPRAARSDAFLSRIMRSEIALDPPERRIGLAAHDLWMALGSRRVVMTRARRAGGAPAIRSRWLQRILTLAGPEGAAALAARGEPYLAHARRLDDAPHAPPIARPEPRPPVEARPVSVSVTEVETWIRDPYAVYARRVLRLDPLPPMIRAPGAAERGQLYHAVLHRFVEAGIDAADEGAEGALLALARAEFDAAALPAEIEAVWWPRMVTLARHMVAWERERSPRVAERFTEIEGEVPFADLGMTLRGYADRIDRLRDGRVEIVDYKTGTEPSVKQARTLLSPQLPLEAVMVRLGGFAAIARGTPLGDLLYVRLREREFYEERLAHSGGRSAEPQTAEDLADAALARFRGLAAQYRLAETGYLSRARPFVAGDFSGPYDHLARAREWAVAAVGEEEGAAE</sequence>
<comment type="caution">
    <text evidence="2">The sequence shown here is derived from an EMBL/GenBank/DDBJ whole genome shotgun (WGS) entry which is preliminary data.</text>
</comment>
<dbReference type="Proteomes" id="UP000542776">
    <property type="component" value="Unassembled WGS sequence"/>
</dbReference>
<dbReference type="EC" id="3.1.-.-" evidence="2"/>
<dbReference type="InterPro" id="IPR038726">
    <property type="entry name" value="PDDEXK_AddAB-type"/>
</dbReference>
<dbReference type="RefSeq" id="WP_183199286.1">
    <property type="nucleotide sequence ID" value="NZ_JACIEK010000002.1"/>
</dbReference>
<dbReference type="InterPro" id="IPR011335">
    <property type="entry name" value="Restrct_endonuc-II-like"/>
</dbReference>
<dbReference type="Pfam" id="PF12705">
    <property type="entry name" value="PDDEXK_1"/>
    <property type="match status" value="1"/>
</dbReference>
<organism evidence="2 3">
    <name type="scientific">Aureimonas pseudogalii</name>
    <dbReference type="NCBI Taxonomy" id="1744844"/>
    <lineage>
        <taxon>Bacteria</taxon>
        <taxon>Pseudomonadati</taxon>
        <taxon>Pseudomonadota</taxon>
        <taxon>Alphaproteobacteria</taxon>
        <taxon>Hyphomicrobiales</taxon>
        <taxon>Aurantimonadaceae</taxon>
        <taxon>Aureimonas</taxon>
    </lineage>
</organism>
<name>A0A7W6EEA0_9HYPH</name>
<evidence type="ECO:0000313" key="2">
    <source>
        <dbReference type="EMBL" id="MBB3997752.1"/>
    </source>
</evidence>
<dbReference type="InterPro" id="IPR011604">
    <property type="entry name" value="PDDEXK-like_dom_sf"/>
</dbReference>
<dbReference type="EC" id="3.6.4.12" evidence="2"/>
<evidence type="ECO:0000313" key="3">
    <source>
        <dbReference type="Proteomes" id="UP000542776"/>
    </source>
</evidence>
<dbReference type="GO" id="GO:0016787">
    <property type="term" value="F:hydrolase activity"/>
    <property type="evidence" value="ECO:0007669"/>
    <property type="project" value="UniProtKB-KW"/>
</dbReference>
<dbReference type="Gene3D" id="3.90.320.10">
    <property type="match status" value="1"/>
</dbReference>
<dbReference type="GO" id="GO:0003678">
    <property type="term" value="F:DNA helicase activity"/>
    <property type="evidence" value="ECO:0007669"/>
    <property type="project" value="UniProtKB-EC"/>
</dbReference>
<dbReference type="NCBIfam" id="TIGR02786">
    <property type="entry name" value="addB_alphas"/>
    <property type="match status" value="1"/>
</dbReference>
<dbReference type="EMBL" id="JACIEK010000002">
    <property type="protein sequence ID" value="MBB3997752.1"/>
    <property type="molecule type" value="Genomic_DNA"/>
</dbReference>
<dbReference type="SUPFAM" id="SSF52540">
    <property type="entry name" value="P-loop containing nucleoside triphosphate hydrolases"/>
    <property type="match status" value="1"/>
</dbReference>
<gene>
    <name evidence="2" type="ORF">GGR04_001588</name>
</gene>